<dbReference type="InterPro" id="IPR020826">
    <property type="entry name" value="Transketolase_BS"/>
</dbReference>
<dbReference type="SUPFAM" id="SSF52518">
    <property type="entry name" value="Thiamin diphosphate-binding fold (THDP-binding)"/>
    <property type="match status" value="2"/>
</dbReference>
<dbReference type="SUPFAM" id="SSF52922">
    <property type="entry name" value="TK C-terminal domain-like"/>
    <property type="match status" value="1"/>
</dbReference>
<dbReference type="Proteomes" id="UP000865560">
    <property type="component" value="Unassembled WGS sequence"/>
</dbReference>
<comment type="catalytic activity">
    <reaction evidence="10">
        <text>D-glyceraldehyde 3-phosphate + pyruvate + H(+) = 1-deoxy-D-xylulose 5-phosphate + CO2</text>
        <dbReference type="Rhea" id="RHEA:12605"/>
        <dbReference type="ChEBI" id="CHEBI:15361"/>
        <dbReference type="ChEBI" id="CHEBI:15378"/>
        <dbReference type="ChEBI" id="CHEBI:16526"/>
        <dbReference type="ChEBI" id="CHEBI:57792"/>
        <dbReference type="ChEBI" id="CHEBI:59776"/>
        <dbReference type="EC" id="2.2.1.7"/>
    </reaction>
</comment>
<sequence>MSKKFAHTQEELEKLSLKELENLAASMREKIIQVVSKNGGHLSSNLGAVELSIAMHLVFDAKKDPFIFDVSHQSYTHKLLSGKEEIFDTLRQINGLSGYTKPSEGDYFVAGHSSTSISLAVGACKAIALKGEKRIPVALIGDGALSAGMAYEALNELGDSKFPCVILLNDNEMSISKPIGAISKYLSQAMATQFYQSFKKRIAKMLDILPDSATYMAKRFEESFKLITPGLLFEELGLEYIGPIDGHNLGEIISALKQAKAMQKPCVIHAQTIKGKGYALAEGKHAKWHGVGAFDIDSGESVKKSDTKKSATEIFSKNLLDLASKYENIVGVTAAMPSGTGLDKLIEKYPNRFWDVAIAEQHAVTSMAAMAKEGFKPFIAIYSTFLQRAYDQVIHDCAIMNLNVVFAMDRAGIVGEDGETHQGVFDLSFLAPLPNFTLLAPRDEQMMQNIMEYAYLHQGPIAFRYPRGSFILDKEFNPCEIKLGKAQWLVKNSSEIAFLGYGQGVAKAWQVLRALQEMNNNANLIDLIFAKPLDEELLRELTKKSKIWFIFSENVKIGGIESLINNFLQKYDLHVKVISFEYEDKFIEHGKTSEVEKNLEKDVNSLLTKVLKFYH</sequence>
<comment type="function">
    <text evidence="10">Catalyzes the acyloin condensation reaction between C atoms 2 and 3 of pyruvate and glyceraldehyde 3-phosphate to yield 1-deoxy-D-xylulose-5-phosphate (DXP).</text>
</comment>
<dbReference type="RefSeq" id="WP_070243305.1">
    <property type="nucleotide sequence ID" value="NZ_FBIT01000064.1"/>
</dbReference>
<reference evidence="12 15" key="1">
    <citation type="submission" date="2016-09" db="EMBL/GenBank/DDBJ databases">
        <title>Campylobacter from American crows.</title>
        <authorList>
            <person name="Weis A.M."/>
            <person name="Weimer B.C."/>
            <person name="Townsend A.K."/>
            <person name="Taff C."/>
        </authorList>
    </citation>
    <scope>NUCLEOTIDE SEQUENCE [LARGE SCALE GENOMIC DNA]</scope>
    <source>
        <strain evidence="12 15">BCW_3791</strain>
    </source>
</reference>
<feature type="binding site" evidence="10">
    <location>
        <position position="278"/>
    </location>
    <ligand>
        <name>thiamine diphosphate</name>
        <dbReference type="ChEBI" id="CHEBI:58937"/>
    </ligand>
</feature>
<evidence type="ECO:0000256" key="9">
    <source>
        <dbReference type="ARBA" id="ARBA00023229"/>
    </source>
</evidence>
<keyword evidence="8 10" id="KW-0786">Thiamine pyrophosphate</keyword>
<evidence type="ECO:0000256" key="8">
    <source>
        <dbReference type="ARBA" id="ARBA00023052"/>
    </source>
</evidence>
<evidence type="ECO:0000256" key="10">
    <source>
        <dbReference type="HAMAP-Rule" id="MF_00315"/>
    </source>
</evidence>
<dbReference type="Pfam" id="PF13292">
    <property type="entry name" value="DXP_synthase_N"/>
    <property type="match status" value="1"/>
</dbReference>
<evidence type="ECO:0000256" key="2">
    <source>
        <dbReference type="ARBA" id="ARBA00011081"/>
    </source>
</evidence>
<dbReference type="PANTHER" id="PTHR43322">
    <property type="entry name" value="1-D-DEOXYXYLULOSE 5-PHOSPHATE SYNTHASE-RELATED"/>
    <property type="match status" value="1"/>
</dbReference>
<dbReference type="GO" id="GO:0030976">
    <property type="term" value="F:thiamine pyrophosphate binding"/>
    <property type="evidence" value="ECO:0007669"/>
    <property type="project" value="UniProtKB-UniRule"/>
</dbReference>
<dbReference type="GO" id="GO:0000287">
    <property type="term" value="F:magnesium ion binding"/>
    <property type="evidence" value="ECO:0007669"/>
    <property type="project" value="UniProtKB-UniRule"/>
</dbReference>
<dbReference type="GO" id="GO:0009228">
    <property type="term" value="P:thiamine biosynthetic process"/>
    <property type="evidence" value="ECO:0007669"/>
    <property type="project" value="UniProtKB-UniRule"/>
</dbReference>
<dbReference type="CDD" id="cd07033">
    <property type="entry name" value="TPP_PYR_DXS_TK_like"/>
    <property type="match status" value="1"/>
</dbReference>
<keyword evidence="9 10" id="KW-0414">Isoprene biosynthesis</keyword>
<comment type="pathway">
    <text evidence="1 10">Metabolic intermediate biosynthesis; 1-deoxy-D-xylulose 5-phosphate biosynthesis; 1-deoxy-D-xylulose 5-phosphate from D-glyceraldehyde 3-phosphate and pyruvate: step 1/1.</text>
</comment>
<evidence type="ECO:0000256" key="1">
    <source>
        <dbReference type="ARBA" id="ARBA00004980"/>
    </source>
</evidence>
<gene>
    <name evidence="10" type="primary">dxs</name>
    <name evidence="12" type="ORF">AJY60_01945</name>
    <name evidence="13" type="ORF">C3H42_06335</name>
</gene>
<keyword evidence="7 10" id="KW-0784">Thiamine biosynthesis</keyword>
<evidence type="ECO:0000256" key="4">
    <source>
        <dbReference type="ARBA" id="ARBA00022679"/>
    </source>
</evidence>
<organism evidence="13 14">
    <name type="scientific">Campylobacter jejuni</name>
    <dbReference type="NCBI Taxonomy" id="197"/>
    <lineage>
        <taxon>Bacteria</taxon>
        <taxon>Pseudomonadati</taxon>
        <taxon>Campylobacterota</taxon>
        <taxon>Epsilonproteobacteria</taxon>
        <taxon>Campylobacterales</taxon>
        <taxon>Campylobacteraceae</taxon>
        <taxon>Campylobacter</taxon>
    </lineage>
</organism>
<feature type="binding site" evidence="10">
    <location>
        <position position="72"/>
    </location>
    <ligand>
        <name>thiamine diphosphate</name>
        <dbReference type="ChEBI" id="CHEBI:58937"/>
    </ligand>
</feature>
<feature type="binding site" evidence="10">
    <location>
        <position position="171"/>
    </location>
    <ligand>
        <name>thiamine diphosphate</name>
        <dbReference type="ChEBI" id="CHEBI:58937"/>
    </ligand>
</feature>
<dbReference type="InterPro" id="IPR009014">
    <property type="entry name" value="Transketo_C/PFOR_II"/>
</dbReference>
<dbReference type="InterPro" id="IPR029061">
    <property type="entry name" value="THDP-binding"/>
</dbReference>
<dbReference type="UniPathway" id="UPA00064">
    <property type="reaction ID" value="UER00091"/>
</dbReference>
<evidence type="ECO:0000256" key="6">
    <source>
        <dbReference type="ARBA" id="ARBA00022842"/>
    </source>
</evidence>
<keyword evidence="4 10" id="KW-0808">Transferase</keyword>
<keyword evidence="5 10" id="KW-0479">Metal-binding</keyword>
<dbReference type="InterPro" id="IPR049557">
    <property type="entry name" value="Transketolase_CS"/>
</dbReference>
<comment type="cofactor">
    <cofactor evidence="10">
        <name>thiamine diphosphate</name>
        <dbReference type="ChEBI" id="CHEBI:58937"/>
    </cofactor>
    <text evidence="10">Binds 1 thiamine pyrophosphate per subunit.</text>
</comment>
<dbReference type="PROSITE" id="PS00801">
    <property type="entry name" value="TRANSKETOLASE_1"/>
    <property type="match status" value="1"/>
</dbReference>
<evidence type="ECO:0000259" key="11">
    <source>
        <dbReference type="SMART" id="SM00861"/>
    </source>
</evidence>
<dbReference type="InterPro" id="IPR005475">
    <property type="entry name" value="Transketolase-like_Pyr-bd"/>
</dbReference>
<dbReference type="EMBL" id="PRCK01000005">
    <property type="protein sequence ID" value="RTJ95138.1"/>
    <property type="molecule type" value="Genomic_DNA"/>
</dbReference>
<dbReference type="CDD" id="cd02007">
    <property type="entry name" value="TPP_DXS"/>
    <property type="match status" value="1"/>
</dbReference>
<dbReference type="Gene3D" id="3.40.50.920">
    <property type="match status" value="1"/>
</dbReference>
<evidence type="ECO:0000313" key="14">
    <source>
        <dbReference type="Proteomes" id="UP000287237"/>
    </source>
</evidence>
<feature type="binding site" evidence="10">
    <location>
        <position position="171"/>
    </location>
    <ligand>
        <name>Mg(2+)</name>
        <dbReference type="ChEBI" id="CHEBI:18420"/>
    </ligand>
</feature>
<proteinExistence type="inferred from homology"/>
<protein>
    <recommendedName>
        <fullName evidence="10">1-deoxy-D-xylulose-5-phosphate synthase</fullName>
        <ecNumber evidence="10">2.2.1.7</ecNumber>
    </recommendedName>
    <alternativeName>
        <fullName evidence="10">1-deoxyxylulose-5-phosphate synthase</fullName>
        <shortName evidence="10">DXP synthase</shortName>
        <shortName evidence="10">DXPS</shortName>
    </alternativeName>
</protein>
<feature type="binding site" evidence="10">
    <location>
        <position position="360"/>
    </location>
    <ligand>
        <name>thiamine diphosphate</name>
        <dbReference type="ChEBI" id="CHEBI:58937"/>
    </ligand>
</feature>
<evidence type="ECO:0000313" key="12">
    <source>
        <dbReference type="EMBL" id="OEV49446.1"/>
    </source>
</evidence>
<evidence type="ECO:0000313" key="15">
    <source>
        <dbReference type="Proteomes" id="UP000865560"/>
    </source>
</evidence>
<dbReference type="Gene3D" id="3.40.50.970">
    <property type="match status" value="2"/>
</dbReference>
<dbReference type="PANTHER" id="PTHR43322:SF5">
    <property type="entry name" value="1-DEOXY-D-XYLULOSE-5-PHOSPHATE SYNTHASE, CHLOROPLASTIC"/>
    <property type="match status" value="1"/>
</dbReference>
<dbReference type="HAMAP" id="MF_00315">
    <property type="entry name" value="DXP_synth"/>
    <property type="match status" value="1"/>
</dbReference>
<dbReference type="AlphaFoldDB" id="A0A1E7NJ70"/>
<dbReference type="NCBIfam" id="NF003933">
    <property type="entry name" value="PRK05444.2-2"/>
    <property type="match status" value="1"/>
</dbReference>
<feature type="domain" description="Transketolase-like pyrimidine-binding" evidence="11">
    <location>
        <begin position="309"/>
        <end position="473"/>
    </location>
</feature>
<dbReference type="PROSITE" id="PS00802">
    <property type="entry name" value="TRANSKETOLASE_2"/>
    <property type="match status" value="1"/>
</dbReference>
<dbReference type="NCBIfam" id="TIGR00204">
    <property type="entry name" value="dxs"/>
    <property type="match status" value="1"/>
</dbReference>
<keyword evidence="6 10" id="KW-0460">Magnesium</keyword>
<dbReference type="GO" id="GO:0016114">
    <property type="term" value="P:terpenoid biosynthetic process"/>
    <property type="evidence" value="ECO:0007669"/>
    <property type="project" value="UniProtKB-UniRule"/>
</dbReference>
<dbReference type="Pfam" id="PF02780">
    <property type="entry name" value="Transketolase_C"/>
    <property type="match status" value="1"/>
</dbReference>
<evidence type="ECO:0000313" key="13">
    <source>
        <dbReference type="EMBL" id="RTJ95138.1"/>
    </source>
</evidence>
<accession>A0A1E7NJ70</accession>
<feature type="binding site" evidence="10">
    <location>
        <position position="142"/>
    </location>
    <ligand>
        <name>Mg(2+)</name>
        <dbReference type="ChEBI" id="CHEBI:18420"/>
    </ligand>
</feature>
<evidence type="ECO:0000256" key="5">
    <source>
        <dbReference type="ARBA" id="ARBA00022723"/>
    </source>
</evidence>
<dbReference type="Proteomes" id="UP000287237">
    <property type="component" value="Unassembled WGS sequence"/>
</dbReference>
<reference evidence="13 14" key="2">
    <citation type="journal article" date="2019" name="Appl. Environ. Microbiol.">
        <title>Population genetics and characterization of Campylobacter jejuni isolates in western jackdaws and game birds in Finland.</title>
        <authorList>
            <person name="Kovanen S."/>
            <person name="Rossi M."/>
            <person name="Pohja-Mykra M."/>
            <person name="Nieminen T."/>
            <person name="Raunio-Saarnisto M."/>
            <person name="Sauvala M."/>
            <person name="Fredriksson-Ahomaa M."/>
            <person name="Hanninen M.L."/>
            <person name="Kivisto R."/>
        </authorList>
    </citation>
    <scope>NUCLEOTIDE SEQUENCE [LARGE SCALE GENOMIC DNA]</scope>
    <source>
        <strain evidence="13 14">CB296</strain>
    </source>
</reference>
<dbReference type="SMART" id="SM00861">
    <property type="entry name" value="Transket_pyr"/>
    <property type="match status" value="1"/>
</dbReference>
<comment type="cofactor">
    <cofactor evidence="10">
        <name>Mg(2+)</name>
        <dbReference type="ChEBI" id="CHEBI:18420"/>
    </cofactor>
    <text evidence="10">Binds 1 Mg(2+) ion per subunit.</text>
</comment>
<evidence type="ECO:0000256" key="7">
    <source>
        <dbReference type="ARBA" id="ARBA00022977"/>
    </source>
</evidence>
<feature type="binding site" evidence="10">
    <location>
        <begin position="143"/>
        <end position="144"/>
    </location>
    <ligand>
        <name>thiamine diphosphate</name>
        <dbReference type="ChEBI" id="CHEBI:58937"/>
    </ligand>
</feature>
<dbReference type="InterPro" id="IPR033248">
    <property type="entry name" value="Transketolase_C"/>
</dbReference>
<dbReference type="EC" id="2.2.1.7" evidence="10"/>
<dbReference type="GO" id="GO:0019288">
    <property type="term" value="P:isopentenyl diphosphate biosynthetic process, methylerythritol 4-phosphate pathway"/>
    <property type="evidence" value="ECO:0007669"/>
    <property type="project" value="TreeGrafter"/>
</dbReference>
<feature type="binding site" evidence="10">
    <location>
        <begin position="111"/>
        <end position="113"/>
    </location>
    <ligand>
        <name>thiamine diphosphate</name>
        <dbReference type="ChEBI" id="CHEBI:58937"/>
    </ligand>
</feature>
<dbReference type="GO" id="GO:0005829">
    <property type="term" value="C:cytosol"/>
    <property type="evidence" value="ECO:0007669"/>
    <property type="project" value="TreeGrafter"/>
</dbReference>
<dbReference type="GO" id="GO:0008661">
    <property type="term" value="F:1-deoxy-D-xylulose-5-phosphate synthase activity"/>
    <property type="evidence" value="ECO:0007669"/>
    <property type="project" value="UniProtKB-UniRule"/>
</dbReference>
<dbReference type="EMBL" id="MJVJ01000046">
    <property type="protein sequence ID" value="OEV49446.1"/>
    <property type="molecule type" value="Genomic_DNA"/>
</dbReference>
<comment type="subunit">
    <text evidence="3 10">Homodimer.</text>
</comment>
<dbReference type="Pfam" id="PF02779">
    <property type="entry name" value="Transket_pyr"/>
    <property type="match status" value="1"/>
</dbReference>
<dbReference type="InterPro" id="IPR005477">
    <property type="entry name" value="Dxylulose-5-P_synthase"/>
</dbReference>
<name>A0A1E7NJ70_CAMJU</name>
<comment type="similarity">
    <text evidence="2 10">Belongs to the transketolase family. DXPS subfamily.</text>
</comment>
<evidence type="ECO:0000256" key="3">
    <source>
        <dbReference type="ARBA" id="ARBA00011738"/>
    </source>
</evidence>
<comment type="caution">
    <text evidence="13">The sequence shown here is derived from an EMBL/GenBank/DDBJ whole genome shotgun (WGS) entry which is preliminary data.</text>
</comment>